<reference evidence="1" key="1">
    <citation type="submission" date="2019-11" db="EMBL/GenBank/DDBJ databases">
        <authorList>
            <person name="Liu Y."/>
            <person name="Hou J."/>
            <person name="Li T.-Q."/>
            <person name="Guan C.-H."/>
            <person name="Wu X."/>
            <person name="Wu H.-Z."/>
            <person name="Ling F."/>
            <person name="Zhang R."/>
            <person name="Shi X.-G."/>
            <person name="Ren J.-P."/>
            <person name="Chen E.-F."/>
            <person name="Sun J.-M."/>
        </authorList>
    </citation>
    <scope>NUCLEOTIDE SEQUENCE</scope>
    <source>
        <strain evidence="1">Adult_tree_wgs_1</strain>
        <tissue evidence="1">Leaves</tissue>
    </source>
</reference>
<organism evidence="1 2">
    <name type="scientific">Rhododendron simsii</name>
    <name type="common">Sims's rhododendron</name>
    <dbReference type="NCBI Taxonomy" id="118357"/>
    <lineage>
        <taxon>Eukaryota</taxon>
        <taxon>Viridiplantae</taxon>
        <taxon>Streptophyta</taxon>
        <taxon>Embryophyta</taxon>
        <taxon>Tracheophyta</taxon>
        <taxon>Spermatophyta</taxon>
        <taxon>Magnoliopsida</taxon>
        <taxon>eudicotyledons</taxon>
        <taxon>Gunneridae</taxon>
        <taxon>Pentapetalae</taxon>
        <taxon>asterids</taxon>
        <taxon>Ericales</taxon>
        <taxon>Ericaceae</taxon>
        <taxon>Ericoideae</taxon>
        <taxon>Rhodoreae</taxon>
        <taxon>Rhododendron</taxon>
    </lineage>
</organism>
<keyword evidence="2" id="KW-1185">Reference proteome</keyword>
<dbReference type="OrthoDB" id="10408284at2759"/>
<evidence type="ECO:0000313" key="2">
    <source>
        <dbReference type="Proteomes" id="UP000626092"/>
    </source>
</evidence>
<gene>
    <name evidence="1" type="ORF">RHSIM_Rhsim02G0100400</name>
</gene>
<name>A0A834LWN6_RHOSS</name>
<sequence length="121" mass="14111">MMDPVFDFYPGEELENDDVDAEEVELGGNSNPLISTNADVVDIQDDTVVEIEENRLKRQLPKKEPKPKKERYRSPTWDHFNEIKEGGVTKWAEYNASSNDTAIKFLKRKTKDWKRTILDHD</sequence>
<dbReference type="Proteomes" id="UP000626092">
    <property type="component" value="Unassembled WGS sequence"/>
</dbReference>
<evidence type="ECO:0000313" key="1">
    <source>
        <dbReference type="EMBL" id="KAF7149503.1"/>
    </source>
</evidence>
<dbReference type="EMBL" id="WJXA01000002">
    <property type="protein sequence ID" value="KAF7149503.1"/>
    <property type="molecule type" value="Genomic_DNA"/>
</dbReference>
<dbReference type="AlphaFoldDB" id="A0A834LWN6"/>
<comment type="caution">
    <text evidence="1">The sequence shown here is derived from an EMBL/GenBank/DDBJ whole genome shotgun (WGS) entry which is preliminary data.</text>
</comment>
<proteinExistence type="predicted"/>
<protein>
    <submittedName>
        <fullName evidence="1">Uncharacterized protein</fullName>
    </submittedName>
</protein>
<accession>A0A834LWN6</accession>